<keyword evidence="3" id="KW-1185">Reference proteome</keyword>
<gene>
    <name evidence="2" type="ORF">DXZ20_17175</name>
</gene>
<proteinExistence type="predicted"/>
<reference evidence="2 3" key="1">
    <citation type="journal article" date="2020" name="Microb. Ecol.">
        <title>Ecogenomics of the Marine Benthic Filamentous Cyanobacterium Adonisia.</title>
        <authorList>
            <person name="Walter J.M."/>
            <person name="Coutinho F.H."/>
            <person name="Leomil L."/>
            <person name="Hargreaves P.I."/>
            <person name="Campeao M.E."/>
            <person name="Vieira V.V."/>
            <person name="Silva B.S."/>
            <person name="Fistarol G.O."/>
            <person name="Salomon P.S."/>
            <person name="Sawabe T."/>
            <person name="Mino S."/>
            <person name="Hosokawa M."/>
            <person name="Miyashita H."/>
            <person name="Maruyama F."/>
            <person name="van Verk M.C."/>
            <person name="Dutilh B.E."/>
            <person name="Thompson C.C."/>
            <person name="Thompson F.L."/>
        </authorList>
    </citation>
    <scope>NUCLEOTIDE SEQUENCE [LARGE SCALE GENOMIC DNA]</scope>
    <source>
        <strain evidence="2 3">CCMR0081</strain>
    </source>
</reference>
<evidence type="ECO:0000313" key="2">
    <source>
        <dbReference type="EMBL" id="NEZ57373.1"/>
    </source>
</evidence>
<dbReference type="Proteomes" id="UP000481033">
    <property type="component" value="Unassembled WGS sequence"/>
</dbReference>
<name>A0A6M0RNL8_9CYAN</name>
<protein>
    <submittedName>
        <fullName evidence="2">Uncharacterized protein</fullName>
    </submittedName>
</protein>
<evidence type="ECO:0000256" key="1">
    <source>
        <dbReference type="SAM" id="MobiDB-lite"/>
    </source>
</evidence>
<accession>A0A6M0RNL8</accession>
<comment type="caution">
    <text evidence="2">The sequence shown here is derived from an EMBL/GenBank/DDBJ whole genome shotgun (WGS) entry which is preliminary data.</text>
</comment>
<organism evidence="2 3">
    <name type="scientific">Adonisia turfae CCMR0081</name>
    <dbReference type="NCBI Taxonomy" id="2292702"/>
    <lineage>
        <taxon>Bacteria</taxon>
        <taxon>Bacillati</taxon>
        <taxon>Cyanobacteriota</taxon>
        <taxon>Adonisia</taxon>
        <taxon>Adonisia turfae</taxon>
    </lineage>
</organism>
<dbReference type="EMBL" id="QXHD01000004">
    <property type="protein sequence ID" value="NEZ57373.1"/>
    <property type="molecule type" value="Genomic_DNA"/>
</dbReference>
<evidence type="ECO:0000313" key="3">
    <source>
        <dbReference type="Proteomes" id="UP000481033"/>
    </source>
</evidence>
<feature type="region of interest" description="Disordered" evidence="1">
    <location>
        <begin position="40"/>
        <end position="61"/>
    </location>
</feature>
<dbReference type="AlphaFoldDB" id="A0A6M0RNL8"/>
<sequence length="61" mass="7179">MEFYAEKILNLFDPDFFEKAENIETFENLTLGKAPPLGRINHIKERQENLRTSSYDEDDGQ</sequence>